<organism evidence="3 4">
    <name type="scientific">Trametes pubescens</name>
    <name type="common">White-rot fungus</name>
    <dbReference type="NCBI Taxonomy" id="154538"/>
    <lineage>
        <taxon>Eukaryota</taxon>
        <taxon>Fungi</taxon>
        <taxon>Dikarya</taxon>
        <taxon>Basidiomycota</taxon>
        <taxon>Agaricomycotina</taxon>
        <taxon>Agaricomycetes</taxon>
        <taxon>Polyporales</taxon>
        <taxon>Polyporaceae</taxon>
        <taxon>Trametes</taxon>
    </lineage>
</organism>
<evidence type="ECO:0000313" key="3">
    <source>
        <dbReference type="EMBL" id="OJT07974.1"/>
    </source>
</evidence>
<accession>A0A1M2VK43</accession>
<dbReference type="Pfam" id="PF00149">
    <property type="entry name" value="Metallophos"/>
    <property type="match status" value="2"/>
</dbReference>
<keyword evidence="4" id="KW-1185">Reference proteome</keyword>
<dbReference type="InterPro" id="IPR004843">
    <property type="entry name" value="Calcineurin-like_PHP"/>
</dbReference>
<dbReference type="InterPro" id="IPR051693">
    <property type="entry name" value="UPF0046_metallophosphoest"/>
</dbReference>
<dbReference type="Gene3D" id="3.60.21.10">
    <property type="match status" value="2"/>
</dbReference>
<dbReference type="CDD" id="cd07379">
    <property type="entry name" value="MPP_239FB"/>
    <property type="match status" value="2"/>
</dbReference>
<dbReference type="GO" id="GO:0016787">
    <property type="term" value="F:hydrolase activity"/>
    <property type="evidence" value="ECO:0007669"/>
    <property type="project" value="InterPro"/>
</dbReference>
<feature type="domain" description="Calcineurin-like phosphoesterase" evidence="2">
    <location>
        <begin position="504"/>
        <end position="674"/>
    </location>
</feature>
<feature type="region of interest" description="Disordered" evidence="1">
    <location>
        <begin position="15"/>
        <end position="57"/>
    </location>
</feature>
<dbReference type="PANTHER" id="PTHR12905">
    <property type="entry name" value="METALLOPHOSPHOESTERASE"/>
    <property type="match status" value="1"/>
</dbReference>
<gene>
    <name evidence="3" type="ORF">TRAPUB_1124</name>
</gene>
<dbReference type="AlphaFoldDB" id="A0A1M2VK43"/>
<proteinExistence type="predicted"/>
<protein>
    <recommendedName>
        <fullName evidence="2">Calcineurin-like phosphoesterase domain-containing protein</fullName>
    </recommendedName>
</protein>
<comment type="caution">
    <text evidence="3">The sequence shown here is derived from an EMBL/GenBank/DDBJ whole genome shotgun (WGS) entry which is preliminary data.</text>
</comment>
<evidence type="ECO:0000256" key="1">
    <source>
        <dbReference type="SAM" id="MobiDB-lite"/>
    </source>
</evidence>
<feature type="domain" description="Calcineurin-like phosphoesterase" evidence="2">
    <location>
        <begin position="169"/>
        <end position="347"/>
    </location>
</feature>
<dbReference type="EMBL" id="MNAD01001096">
    <property type="protein sequence ID" value="OJT07974.1"/>
    <property type="molecule type" value="Genomic_DNA"/>
</dbReference>
<dbReference type="OrthoDB" id="630188at2759"/>
<dbReference type="PANTHER" id="PTHR12905:SF0">
    <property type="entry name" value="CALCINEURIN-LIKE PHOSPHOESTERASE DOMAIN-CONTAINING PROTEIN"/>
    <property type="match status" value="1"/>
</dbReference>
<sequence>MTTTKRCPRAARLRKYAQNGHAGLSHQRRDDEQQGQPRQLISCPPRTDPPHTHGTSSSSFLLVVCKAGGPRWTATDVENGLIELRQCPYAWFEQGPGRTTRTIGKSLKVKVPTRPSASPENFKRLPTRWEHFRDSPIRYIARQAYEAYATLSPQATIRPGFHWNEDTIIRVVCISDTHSQHNRLSALPSGDILIHAGDLTSTGRARKIHKALRWLNSAPHPHKVFIAGNHDTALADPEKRKAILADYPDLIYLEDSAVELTLHGRTVTLYGTPRMPSTTKYRKSDSAFPTGTDIKQWMEAIPRNTDILVTHGPPYGHRDVAGFGCRGLLARLWEVRPLLHVFGHIHAGHGVEHATWSPIQSVYEGLCRRGHGWRRALRLVFEALRKAFGRPTTPFRSHRHTLLVNASLLQRNQDMSLRDPIVIDLALPSRRRKEGYQAAKSTFKRGGSMSSWSATRRRKAPKIPSPWQQFRRHPILSVSRRAYAAWAEQQVQELANTPAEMTARIVCIADTHNNHDRLPPLPPGDILIHAGDLTQSGSKKEVHAALAWLSSTPHPHKVFIAGNHDTVFAVPRTRDTILATYPNLVYLEDTSVTLTIHDRQLTLYGSPRTPRRGTGVFQYPRGEGVWDIPAGTDILITHGPPKSHLDIHGYGCAQLRQALWNVRPPLHVFGHIHGGCGRSYANWSRSQQAYERVCDARTGQVPMLQAVSEVIRDFRKDEPGSSYTGIARGTSFVNAACVDDLREGHFREAILVEFPLPGAS</sequence>
<name>A0A1M2VK43_TRAPU</name>
<dbReference type="Proteomes" id="UP000184267">
    <property type="component" value="Unassembled WGS sequence"/>
</dbReference>
<dbReference type="InterPro" id="IPR029052">
    <property type="entry name" value="Metallo-depent_PP-like"/>
</dbReference>
<evidence type="ECO:0000313" key="4">
    <source>
        <dbReference type="Proteomes" id="UP000184267"/>
    </source>
</evidence>
<dbReference type="SUPFAM" id="SSF56300">
    <property type="entry name" value="Metallo-dependent phosphatases"/>
    <property type="match status" value="2"/>
</dbReference>
<reference evidence="3 4" key="1">
    <citation type="submission" date="2016-10" db="EMBL/GenBank/DDBJ databases">
        <title>Genome sequence of the basidiomycete white-rot fungus Trametes pubescens.</title>
        <authorList>
            <person name="Makela M.R."/>
            <person name="Granchi Z."/>
            <person name="Peng M."/>
            <person name="De Vries R.P."/>
            <person name="Grigoriev I."/>
            <person name="Riley R."/>
            <person name="Hilden K."/>
        </authorList>
    </citation>
    <scope>NUCLEOTIDE SEQUENCE [LARGE SCALE GENOMIC DNA]</scope>
    <source>
        <strain evidence="3 4">FBCC735</strain>
    </source>
</reference>
<evidence type="ECO:0000259" key="2">
    <source>
        <dbReference type="Pfam" id="PF00149"/>
    </source>
</evidence>